<feature type="transmembrane region" description="Helical" evidence="6">
    <location>
        <begin position="135"/>
        <end position="153"/>
    </location>
</feature>
<evidence type="ECO:0000256" key="6">
    <source>
        <dbReference type="SAM" id="Phobius"/>
    </source>
</evidence>
<dbReference type="EMBL" id="JAKVQD010000001">
    <property type="protein sequence ID" value="MCH4551764.1"/>
    <property type="molecule type" value="Genomic_DNA"/>
</dbReference>
<keyword evidence="3 6" id="KW-0812">Transmembrane</keyword>
<keyword evidence="8" id="KW-1185">Reference proteome</keyword>
<evidence type="ECO:0000313" key="8">
    <source>
        <dbReference type="Proteomes" id="UP001156141"/>
    </source>
</evidence>
<sequence length="291" mass="33058">MSTNNTLVFSKFLELTSKPELFSWKPTTILLLLTTLNWFLEILKWQTLIKPLKPISFFEATTQSLGSLTVSLFTPNRIGEYGAKALFYNKTEISKIVSINGLHNLLQLIATIIFGIAGLLFFSKNFHLELNHTKLSMGVLVFTSLILSAYFLLNKTDLKKNIRINKLLNFIQTYPKSKIGLSFCFSITRYLVFSFQFYFLLLTLNTDISYLNAMMGISSMYLLASVIPSIAVFDFAIKGSIAVYLFSFLSIDPILIIYTTTIMWLLNFALPSLIGSYFVLNFKWPKSPVSA</sequence>
<feature type="transmembrane region" description="Helical" evidence="6">
    <location>
        <begin position="105"/>
        <end position="123"/>
    </location>
</feature>
<gene>
    <name evidence="7" type="ORF">MKW35_03965</name>
</gene>
<protein>
    <submittedName>
        <fullName evidence="7">Flippase-like domain-containing protein</fullName>
    </submittedName>
</protein>
<comment type="caution">
    <text evidence="7">The sequence shown here is derived from an EMBL/GenBank/DDBJ whole genome shotgun (WGS) entry which is preliminary data.</text>
</comment>
<dbReference type="Proteomes" id="UP001156141">
    <property type="component" value="Unassembled WGS sequence"/>
</dbReference>
<keyword evidence="4 6" id="KW-1133">Transmembrane helix</keyword>
<evidence type="ECO:0000256" key="1">
    <source>
        <dbReference type="ARBA" id="ARBA00004651"/>
    </source>
</evidence>
<feature type="transmembrane region" description="Helical" evidence="6">
    <location>
        <begin position="213"/>
        <end position="233"/>
    </location>
</feature>
<evidence type="ECO:0000313" key="7">
    <source>
        <dbReference type="EMBL" id="MCH4551764.1"/>
    </source>
</evidence>
<keyword evidence="5 6" id="KW-0472">Membrane</keyword>
<feature type="transmembrane region" description="Helical" evidence="6">
    <location>
        <begin position="240"/>
        <end position="258"/>
    </location>
</feature>
<comment type="subcellular location">
    <subcellularLocation>
        <location evidence="1">Cell membrane</location>
        <topology evidence="1">Multi-pass membrane protein</topology>
    </subcellularLocation>
</comment>
<evidence type="ECO:0000256" key="5">
    <source>
        <dbReference type="ARBA" id="ARBA00023136"/>
    </source>
</evidence>
<name>A0ABS9RHT8_9FLAO</name>
<evidence type="ECO:0000256" key="4">
    <source>
        <dbReference type="ARBA" id="ARBA00022989"/>
    </source>
</evidence>
<dbReference type="Pfam" id="PF03706">
    <property type="entry name" value="LPG_synthase_TM"/>
    <property type="match status" value="1"/>
</dbReference>
<dbReference type="InterPro" id="IPR022791">
    <property type="entry name" value="L-PG_synthase/AglD"/>
</dbReference>
<evidence type="ECO:0000256" key="3">
    <source>
        <dbReference type="ARBA" id="ARBA00022692"/>
    </source>
</evidence>
<reference evidence="7" key="1">
    <citation type="submission" date="2022-02" db="EMBL/GenBank/DDBJ databases">
        <title>Aestuariibaculum sp., a marine bacterium isolated from sediment in Guangxi.</title>
        <authorList>
            <person name="Ying J."/>
        </authorList>
    </citation>
    <scope>NUCLEOTIDE SEQUENCE</scope>
    <source>
        <strain evidence="7">L182</strain>
    </source>
</reference>
<accession>A0ABS9RHT8</accession>
<organism evidence="7 8">
    <name type="scientific">Aestuariibaculum lutulentum</name>
    <dbReference type="NCBI Taxonomy" id="2920935"/>
    <lineage>
        <taxon>Bacteria</taxon>
        <taxon>Pseudomonadati</taxon>
        <taxon>Bacteroidota</taxon>
        <taxon>Flavobacteriia</taxon>
        <taxon>Flavobacteriales</taxon>
        <taxon>Flavobacteriaceae</taxon>
    </lineage>
</organism>
<dbReference type="RefSeq" id="WP_240572089.1">
    <property type="nucleotide sequence ID" value="NZ_CP136709.1"/>
</dbReference>
<evidence type="ECO:0000256" key="2">
    <source>
        <dbReference type="ARBA" id="ARBA00022475"/>
    </source>
</evidence>
<feature type="transmembrane region" description="Helical" evidence="6">
    <location>
        <begin position="179"/>
        <end position="201"/>
    </location>
</feature>
<proteinExistence type="predicted"/>
<keyword evidence="2" id="KW-1003">Cell membrane</keyword>